<comment type="caution">
    <text evidence="12">The sequence shown here is derived from an EMBL/GenBank/DDBJ whole genome shotgun (WGS) entry which is preliminary data.</text>
</comment>
<feature type="disulfide bond" evidence="7">
    <location>
        <begin position="392"/>
        <end position="410"/>
    </location>
</feature>
<feature type="disulfide bond" evidence="7">
    <location>
        <begin position="224"/>
        <end position="236"/>
    </location>
</feature>
<dbReference type="GO" id="GO:0005886">
    <property type="term" value="C:plasma membrane"/>
    <property type="evidence" value="ECO:0007669"/>
    <property type="project" value="UniProtKB-SubCell"/>
</dbReference>
<feature type="disulfide bond" evidence="7">
    <location>
        <begin position="385"/>
        <end position="397"/>
    </location>
</feature>
<dbReference type="SUPFAM" id="SSF49854">
    <property type="entry name" value="Spermadhesin, CUB domain"/>
    <property type="match status" value="2"/>
</dbReference>
<dbReference type="Gene3D" id="4.10.400.10">
    <property type="entry name" value="Low-density Lipoprotein Receptor"/>
    <property type="match status" value="2"/>
</dbReference>
<evidence type="ECO:0000256" key="1">
    <source>
        <dbReference type="ARBA" id="ARBA00004401"/>
    </source>
</evidence>
<organism evidence="12 13">
    <name type="scientific">Onychostoma macrolepis</name>
    <dbReference type="NCBI Taxonomy" id="369639"/>
    <lineage>
        <taxon>Eukaryota</taxon>
        <taxon>Metazoa</taxon>
        <taxon>Chordata</taxon>
        <taxon>Craniata</taxon>
        <taxon>Vertebrata</taxon>
        <taxon>Euteleostomi</taxon>
        <taxon>Actinopterygii</taxon>
        <taxon>Neopterygii</taxon>
        <taxon>Teleostei</taxon>
        <taxon>Ostariophysi</taxon>
        <taxon>Cypriniformes</taxon>
        <taxon>Cyprinidae</taxon>
        <taxon>Acrossocheilinae</taxon>
        <taxon>Onychostoma</taxon>
    </lineage>
</organism>
<dbReference type="SMART" id="SM00042">
    <property type="entry name" value="CUB"/>
    <property type="match status" value="2"/>
</dbReference>
<evidence type="ECO:0000256" key="7">
    <source>
        <dbReference type="PROSITE-ProRule" id="PRU00124"/>
    </source>
</evidence>
<dbReference type="CDD" id="cd00041">
    <property type="entry name" value="CUB"/>
    <property type="match status" value="2"/>
</dbReference>
<feature type="disulfide bond" evidence="7">
    <location>
        <begin position="243"/>
        <end position="258"/>
    </location>
</feature>
<dbReference type="PROSITE" id="PS01209">
    <property type="entry name" value="LDLRA_1"/>
    <property type="match status" value="2"/>
</dbReference>
<keyword evidence="5 7" id="KW-1015">Disulfide bond</keyword>
<dbReference type="CDD" id="cd00112">
    <property type="entry name" value="LDLa"/>
    <property type="match status" value="2"/>
</dbReference>
<evidence type="ECO:0000256" key="8">
    <source>
        <dbReference type="SAM" id="MobiDB-lite"/>
    </source>
</evidence>
<reference evidence="12 13" key="1">
    <citation type="submission" date="2020-04" db="EMBL/GenBank/DDBJ databases">
        <title>Chromosome-level genome assembly of a cyprinid fish Onychostoma macrolepis by integration of Nanopore Sequencing, Bionano and Hi-C technology.</title>
        <authorList>
            <person name="Wang D."/>
        </authorList>
    </citation>
    <scope>NUCLEOTIDE SEQUENCE [LARGE SCALE GENOMIC DNA]</scope>
    <source>
        <strain evidence="12">SWU-2019</strain>
        <tissue evidence="12">Muscle</tissue>
    </source>
</reference>
<dbReference type="PROSITE" id="PS50068">
    <property type="entry name" value="LDLRA_2"/>
    <property type="match status" value="2"/>
</dbReference>
<dbReference type="AlphaFoldDB" id="A0A7J6C9L7"/>
<feature type="domain" description="CUB" evidence="10">
    <location>
        <begin position="265"/>
        <end position="378"/>
    </location>
</feature>
<evidence type="ECO:0000259" key="11">
    <source>
        <dbReference type="PROSITE" id="PS50038"/>
    </source>
</evidence>
<dbReference type="SMART" id="SM00192">
    <property type="entry name" value="LDLa"/>
    <property type="match status" value="2"/>
</dbReference>
<feature type="disulfide bond" evidence="7">
    <location>
        <begin position="231"/>
        <end position="249"/>
    </location>
</feature>
<dbReference type="Proteomes" id="UP000579812">
    <property type="component" value="Unassembled WGS sequence"/>
</dbReference>
<dbReference type="InterPro" id="IPR036790">
    <property type="entry name" value="Frizzled_dom_sf"/>
</dbReference>
<keyword evidence="9" id="KW-1133">Transmembrane helix</keyword>
<proteinExistence type="inferred from homology"/>
<dbReference type="InterPro" id="IPR023415">
    <property type="entry name" value="LDLR_class-A_CS"/>
</dbReference>
<dbReference type="Pfam" id="PF00431">
    <property type="entry name" value="CUB"/>
    <property type="match status" value="2"/>
</dbReference>
<feature type="domain" description="FZ" evidence="11">
    <location>
        <begin position="426"/>
        <end position="544"/>
    </location>
</feature>
<keyword evidence="9" id="KW-0472">Membrane</keyword>
<feature type="region of interest" description="Disordered" evidence="8">
    <location>
        <begin position="115"/>
        <end position="137"/>
    </location>
</feature>
<evidence type="ECO:0000256" key="6">
    <source>
        <dbReference type="PROSITE-ProRule" id="PRU00090"/>
    </source>
</evidence>
<evidence type="ECO:0000256" key="3">
    <source>
        <dbReference type="ARBA" id="ARBA00022737"/>
    </source>
</evidence>
<dbReference type="InterPro" id="IPR002172">
    <property type="entry name" value="LDrepeatLR_classA_rpt"/>
</dbReference>
<dbReference type="PANTHER" id="PTHR24251:SF30">
    <property type="entry name" value="MEMBRANE FRIZZLED-RELATED PROTEIN"/>
    <property type="match status" value="1"/>
</dbReference>
<dbReference type="InterPro" id="IPR020067">
    <property type="entry name" value="Frizzled_dom"/>
</dbReference>
<evidence type="ECO:0000259" key="10">
    <source>
        <dbReference type="PROSITE" id="PS01180"/>
    </source>
</evidence>
<evidence type="ECO:0000256" key="2">
    <source>
        <dbReference type="ARBA" id="ARBA00009939"/>
    </source>
</evidence>
<dbReference type="PRINTS" id="PR00261">
    <property type="entry name" value="LDLRECEPTOR"/>
</dbReference>
<dbReference type="Gene3D" id="1.10.2000.10">
    <property type="entry name" value="Frizzled cysteine-rich domain"/>
    <property type="match status" value="1"/>
</dbReference>
<evidence type="ECO:0008006" key="14">
    <source>
        <dbReference type="Google" id="ProtNLM"/>
    </source>
</evidence>
<gene>
    <name evidence="12" type="ORF">G5714_014731</name>
</gene>
<evidence type="ECO:0000256" key="9">
    <source>
        <dbReference type="SAM" id="Phobius"/>
    </source>
</evidence>
<accession>A0A7J6C9L7</accession>
<dbReference type="PANTHER" id="PTHR24251">
    <property type="entry name" value="OVOCHYMASE-RELATED"/>
    <property type="match status" value="1"/>
</dbReference>
<dbReference type="Gene3D" id="2.60.120.290">
    <property type="entry name" value="Spermadhesin, CUB domain"/>
    <property type="match status" value="3"/>
</dbReference>
<keyword evidence="4" id="KW-0735">Signal-anchor</keyword>
<dbReference type="InterPro" id="IPR035914">
    <property type="entry name" value="Sperma_CUB_dom_sf"/>
</dbReference>
<dbReference type="FunFam" id="2.60.120.290:FF:000005">
    <property type="entry name" value="Procollagen C-endopeptidase enhancer 1"/>
    <property type="match status" value="1"/>
</dbReference>
<evidence type="ECO:0000256" key="4">
    <source>
        <dbReference type="ARBA" id="ARBA00022968"/>
    </source>
</evidence>
<sequence>MMDSDLSTESPDAYENVFCNPVFQLDEENEETKRHFKIDIYLDPTKTPAGGRSVVSGCLMTVRDQLAGRGAIIASAGVVLIAAVLCLILLLVLRHVKMNKGEIFPLDSRFGDRSSQNLSLSPSAPHPMNTSTLPPPGKKPTFFTTCGGVLTDSWGTLSSPNHPGPYPPDSHCVWVIRVFCGSVAPPTLNTNSSTVLVSFHSDGSIGGNGFTAQYHTILPGQKSCSREEFMCDGGRCLLPVSVCDGQQNCQDRSDEANCSQKHKECGGKITGEYGSLSSPNHPKPYPHQQLCTWQISVEDGQVIRLSFQNLSLETQDVCEFDYVEVHDGADADANTVLGRFCGPALPPDLTSSGPVMTVLFVADEGVADSGFYASFRAVSLSERTCAPAEFACGSGECLHQDWLCDGWSDCADAADEHHCINSTYPPFTSSCEPIQVEMCRGLSYNLTSFPNIWLSISDQREAASILHKYRVLMEFGCFESFRRLVCGVFVPHCSAQSGVLQPCQSVCSSAEQQCSQTLTLLSLSWPFSCHLLPASHDPTDCSLP</sequence>
<evidence type="ECO:0000313" key="12">
    <source>
        <dbReference type="EMBL" id="KAF4103744.1"/>
    </source>
</evidence>
<dbReference type="FunFam" id="4.10.400.10:FF:000113">
    <property type="entry name" value="Low-density lipoprotein receptor-related protein 8"/>
    <property type="match status" value="1"/>
</dbReference>
<dbReference type="SUPFAM" id="SSF63501">
    <property type="entry name" value="Frizzled cysteine-rich domain"/>
    <property type="match status" value="1"/>
</dbReference>
<dbReference type="PROSITE" id="PS01180">
    <property type="entry name" value="CUB"/>
    <property type="match status" value="2"/>
</dbReference>
<feature type="transmembrane region" description="Helical" evidence="9">
    <location>
        <begin position="70"/>
        <end position="93"/>
    </location>
</feature>
<keyword evidence="3" id="KW-0677">Repeat</keyword>
<dbReference type="Pfam" id="PF01392">
    <property type="entry name" value="Fz"/>
    <property type="match status" value="1"/>
</dbReference>
<dbReference type="EMBL" id="JAAMOB010000015">
    <property type="protein sequence ID" value="KAF4103744.1"/>
    <property type="molecule type" value="Genomic_DNA"/>
</dbReference>
<name>A0A7J6C9L7_9TELE</name>
<protein>
    <recommendedName>
        <fullName evidence="14">Membrane frizzled-related protein</fullName>
    </recommendedName>
</protein>
<dbReference type="SUPFAM" id="SSF57424">
    <property type="entry name" value="LDL receptor-like module"/>
    <property type="match status" value="2"/>
</dbReference>
<dbReference type="CDD" id="cd07066">
    <property type="entry name" value="CRD_FZ"/>
    <property type="match status" value="1"/>
</dbReference>
<keyword evidence="13" id="KW-1185">Reference proteome</keyword>
<dbReference type="InterPro" id="IPR000859">
    <property type="entry name" value="CUB_dom"/>
</dbReference>
<comment type="subcellular location">
    <subcellularLocation>
        <location evidence="1">Cell membrane</location>
        <topology evidence="1">Single-pass type II membrane protein</topology>
    </subcellularLocation>
</comment>
<feature type="disulfide bond" evidence="7">
    <location>
        <begin position="404"/>
        <end position="419"/>
    </location>
</feature>
<evidence type="ECO:0000313" key="13">
    <source>
        <dbReference type="Proteomes" id="UP000579812"/>
    </source>
</evidence>
<evidence type="ECO:0000256" key="5">
    <source>
        <dbReference type="ARBA" id="ARBA00023157"/>
    </source>
</evidence>
<dbReference type="SMART" id="SM00063">
    <property type="entry name" value="FRI"/>
    <property type="match status" value="1"/>
</dbReference>
<keyword evidence="9" id="KW-0812">Transmembrane</keyword>
<dbReference type="Pfam" id="PF00057">
    <property type="entry name" value="Ldl_recept_a"/>
    <property type="match status" value="2"/>
</dbReference>
<comment type="caution">
    <text evidence="6">Lacks conserved residue(s) required for the propagation of feature annotation.</text>
</comment>
<dbReference type="PROSITE" id="PS50038">
    <property type="entry name" value="FZ"/>
    <property type="match status" value="1"/>
</dbReference>
<comment type="similarity">
    <text evidence="2">Belongs to the LDLR family.</text>
</comment>
<dbReference type="InterPro" id="IPR036055">
    <property type="entry name" value="LDL_receptor-like_sf"/>
</dbReference>
<feature type="domain" description="CUB" evidence="10">
    <location>
        <begin position="146"/>
        <end position="243"/>
    </location>
</feature>